<keyword evidence="5" id="KW-0378">Hydrolase</keyword>
<dbReference type="InterPro" id="IPR017853">
    <property type="entry name" value="GH"/>
</dbReference>
<evidence type="ECO:0000256" key="17">
    <source>
        <dbReference type="SAM" id="Phobius"/>
    </source>
</evidence>
<dbReference type="GO" id="GO:0005886">
    <property type="term" value="C:plasma membrane"/>
    <property type="evidence" value="ECO:0007669"/>
    <property type="project" value="UniProtKB-SubCell"/>
</dbReference>
<reference evidence="19 20" key="1">
    <citation type="journal article" date="2020" name="ISME J.">
        <title>Uncovering the hidden diversity of litter-decomposition mechanisms in mushroom-forming fungi.</title>
        <authorList>
            <person name="Floudas D."/>
            <person name="Bentzer J."/>
            <person name="Ahren D."/>
            <person name="Johansson T."/>
            <person name="Persson P."/>
            <person name="Tunlid A."/>
        </authorList>
    </citation>
    <scope>NUCLEOTIDE SEQUENCE [LARGE SCALE GENOMIC DNA]</scope>
    <source>
        <strain evidence="19 20">CBS 291.85</strain>
    </source>
</reference>
<evidence type="ECO:0000256" key="4">
    <source>
        <dbReference type="ARBA" id="ARBA00022692"/>
    </source>
</evidence>
<dbReference type="GO" id="GO:0004338">
    <property type="term" value="F:glucan exo-1,3-beta-glucosidase activity"/>
    <property type="evidence" value="ECO:0007669"/>
    <property type="project" value="UniProtKB-EC"/>
</dbReference>
<evidence type="ECO:0000256" key="14">
    <source>
        <dbReference type="ARBA" id="ARBA00038929"/>
    </source>
</evidence>
<evidence type="ECO:0000256" key="7">
    <source>
        <dbReference type="ARBA" id="ARBA00022989"/>
    </source>
</evidence>
<keyword evidence="10" id="KW-0326">Glycosidase</keyword>
<dbReference type="Gene3D" id="3.20.20.80">
    <property type="entry name" value="Glycosidases"/>
    <property type="match status" value="1"/>
</dbReference>
<dbReference type="GO" id="GO:0009986">
    <property type="term" value="C:cell surface"/>
    <property type="evidence" value="ECO:0007669"/>
    <property type="project" value="TreeGrafter"/>
</dbReference>
<protein>
    <recommendedName>
        <fullName evidence="14">glucan 1,3-beta-glucosidase</fullName>
        <ecNumber evidence="14">3.2.1.58</ecNumber>
    </recommendedName>
    <alternativeName>
        <fullName evidence="15">Exo-1,3-beta-glucanase D</fullName>
    </alternativeName>
</protein>
<proteinExistence type="inferred from homology"/>
<evidence type="ECO:0000256" key="11">
    <source>
        <dbReference type="ARBA" id="ARBA00023316"/>
    </source>
</evidence>
<evidence type="ECO:0000256" key="8">
    <source>
        <dbReference type="ARBA" id="ARBA00023136"/>
    </source>
</evidence>
<feature type="region of interest" description="Disordered" evidence="16">
    <location>
        <begin position="119"/>
        <end position="161"/>
    </location>
</feature>
<feature type="region of interest" description="Disordered" evidence="16">
    <location>
        <begin position="1"/>
        <end position="85"/>
    </location>
</feature>
<dbReference type="GO" id="GO:0071555">
    <property type="term" value="P:cell wall organization"/>
    <property type="evidence" value="ECO:0007669"/>
    <property type="project" value="UniProtKB-KW"/>
</dbReference>
<dbReference type="SUPFAM" id="SSF51445">
    <property type="entry name" value="(Trans)glycosidases"/>
    <property type="match status" value="1"/>
</dbReference>
<dbReference type="EMBL" id="JAACJM010000064">
    <property type="protein sequence ID" value="KAF5353047.1"/>
    <property type="molecule type" value="Genomic_DNA"/>
</dbReference>
<dbReference type="EC" id="3.2.1.58" evidence="14"/>
<feature type="domain" description="Glycoside hydrolase family 5" evidence="18">
    <location>
        <begin position="258"/>
        <end position="417"/>
    </location>
</feature>
<feature type="compositionally biased region" description="Gly residues" evidence="16">
    <location>
        <begin position="130"/>
        <end position="146"/>
    </location>
</feature>
<evidence type="ECO:0000256" key="12">
    <source>
        <dbReference type="ARBA" id="ARBA00036824"/>
    </source>
</evidence>
<dbReference type="GO" id="GO:0005576">
    <property type="term" value="C:extracellular region"/>
    <property type="evidence" value="ECO:0007669"/>
    <property type="project" value="TreeGrafter"/>
</dbReference>
<keyword evidence="9" id="KW-0325">Glycoprotein</keyword>
<evidence type="ECO:0000256" key="15">
    <source>
        <dbReference type="ARBA" id="ARBA00041260"/>
    </source>
</evidence>
<dbReference type="InterPro" id="IPR001547">
    <property type="entry name" value="Glyco_hydro_5"/>
</dbReference>
<gene>
    <name evidence="19" type="ORF">D9758_008797</name>
</gene>
<evidence type="ECO:0000256" key="16">
    <source>
        <dbReference type="SAM" id="MobiDB-lite"/>
    </source>
</evidence>
<dbReference type="InterPro" id="IPR050386">
    <property type="entry name" value="Glycosyl_hydrolase_5"/>
</dbReference>
<evidence type="ECO:0000256" key="3">
    <source>
        <dbReference type="ARBA" id="ARBA00022475"/>
    </source>
</evidence>
<comment type="subcellular location">
    <subcellularLocation>
        <location evidence="1">Cell membrane</location>
        <topology evidence="1">Single-pass type II membrane protein</topology>
    </subcellularLocation>
</comment>
<evidence type="ECO:0000259" key="18">
    <source>
        <dbReference type="Pfam" id="PF00150"/>
    </source>
</evidence>
<name>A0A8H5D6C2_9AGAR</name>
<comment type="catalytic activity">
    <reaction evidence="12">
        <text>Successive hydrolysis of beta-D-glucose units from the non-reducing ends of (1-&gt;3)-beta-D-glucans, releasing alpha-glucose.</text>
        <dbReference type="EC" id="3.2.1.58"/>
    </reaction>
</comment>
<feature type="compositionally biased region" description="Polar residues" evidence="16">
    <location>
        <begin position="40"/>
        <end position="55"/>
    </location>
</feature>
<keyword evidence="3" id="KW-1003">Cell membrane</keyword>
<accession>A0A8H5D6C2</accession>
<evidence type="ECO:0000313" key="20">
    <source>
        <dbReference type="Proteomes" id="UP000559256"/>
    </source>
</evidence>
<dbReference type="Pfam" id="PF00150">
    <property type="entry name" value="Cellulase"/>
    <property type="match status" value="1"/>
</dbReference>
<keyword evidence="20" id="KW-1185">Reference proteome</keyword>
<comment type="function">
    <text evidence="13">Glucosidase involved in the degradation of cellulosic biomass. Active on lichenan.</text>
</comment>
<keyword evidence="4 17" id="KW-0812">Transmembrane</keyword>
<evidence type="ECO:0000256" key="6">
    <source>
        <dbReference type="ARBA" id="ARBA00022968"/>
    </source>
</evidence>
<dbReference type="PANTHER" id="PTHR31297:SF34">
    <property type="entry name" value="GLUCAN 1,3-BETA-GLUCOSIDASE 2"/>
    <property type="match status" value="1"/>
</dbReference>
<evidence type="ECO:0000256" key="1">
    <source>
        <dbReference type="ARBA" id="ARBA00004401"/>
    </source>
</evidence>
<evidence type="ECO:0000256" key="13">
    <source>
        <dbReference type="ARBA" id="ARBA00037126"/>
    </source>
</evidence>
<organism evidence="19 20">
    <name type="scientific">Tetrapyrgos nigripes</name>
    <dbReference type="NCBI Taxonomy" id="182062"/>
    <lineage>
        <taxon>Eukaryota</taxon>
        <taxon>Fungi</taxon>
        <taxon>Dikarya</taxon>
        <taxon>Basidiomycota</taxon>
        <taxon>Agaricomycotina</taxon>
        <taxon>Agaricomycetes</taxon>
        <taxon>Agaricomycetidae</taxon>
        <taxon>Agaricales</taxon>
        <taxon>Marasmiineae</taxon>
        <taxon>Marasmiaceae</taxon>
        <taxon>Tetrapyrgos</taxon>
    </lineage>
</organism>
<keyword evidence="6" id="KW-0735">Signal-anchor</keyword>
<evidence type="ECO:0000256" key="9">
    <source>
        <dbReference type="ARBA" id="ARBA00023180"/>
    </source>
</evidence>
<dbReference type="Proteomes" id="UP000559256">
    <property type="component" value="Unassembled WGS sequence"/>
</dbReference>
<dbReference type="AlphaFoldDB" id="A0A8H5D6C2"/>
<keyword evidence="8 17" id="KW-0472">Membrane</keyword>
<dbReference type="OrthoDB" id="62120at2759"/>
<feature type="transmembrane region" description="Helical" evidence="17">
    <location>
        <begin position="89"/>
        <end position="112"/>
    </location>
</feature>
<evidence type="ECO:0000256" key="5">
    <source>
        <dbReference type="ARBA" id="ARBA00022801"/>
    </source>
</evidence>
<keyword evidence="7 17" id="KW-1133">Transmembrane helix</keyword>
<comment type="similarity">
    <text evidence="2">Belongs to the glycosyl hydrolase 5 (cellulase A) family.</text>
</comment>
<sequence>MATSSQYPSAADLHAPLASPGLPPSENDAFLEPPRAIFSRSGSETPMSRDSSVMSSDGPLLPAAGKSEVDFGAHQPHNNGSGKAGRRRLVLGAAALGVLALVALAVILPVYFTVIRPNQNNSSSASSSGSGSGSDAGSGSVGGGSGNTESPTGATSGGDGSIVRMADGTQFTYQNKFGGFWVSDPKDPFINNARPNLWTPPLNTSWDWEKDRINGVNLGGLFVIEPFITPYFFEKYPGTIDEWTLSEAMAADTASGGLSQLEKHYDTFITEQDIAQIAGAGLNWIRLPIPYWAVETWPGEPFLAKTSWKYILRIFDWCRKYGLRIKLDLHTIPGSQNGLNHSGKFGQVNFLNGVMGIANAQRALEYIRVITQFIAQEQYTDVIQMFGIVNEALVDTIGKDQITSFHLQAYNIIRGITGVGEGKGPHIAIGDGFIGINAWSNFLRGGDRFVMDTHVYLAFGGGPNNDPIATGTGASAGGPWPKIACNAWGPSLNDSRSSFGPTVAGEFSNGYNDCGLFLKGVPGSHTYGGDCSLFQDATNWNETMKAGVMAFAMASMDALQDWFFWTWKIGNSTANNRVESPLWSYKLGLDLGFMPTDPRKALGICASLGADSSPWDGTFQSWMLGGAGADQISPSSSSAHPWPPTQIAGVPAASMQFLPTYTPTGSVVSLPVPTFTGVATTMSLPDGWANSGIVLEHLRRFRGVRIQMRLMLSVLRFLRQFVVVMGLLL</sequence>
<dbReference type="GO" id="GO:0009251">
    <property type="term" value="P:glucan catabolic process"/>
    <property type="evidence" value="ECO:0007669"/>
    <property type="project" value="TreeGrafter"/>
</dbReference>
<keyword evidence="11" id="KW-0961">Cell wall biogenesis/degradation</keyword>
<dbReference type="PANTHER" id="PTHR31297">
    <property type="entry name" value="GLUCAN ENDO-1,6-BETA-GLUCOSIDASE B"/>
    <property type="match status" value="1"/>
</dbReference>
<evidence type="ECO:0000256" key="2">
    <source>
        <dbReference type="ARBA" id="ARBA00005641"/>
    </source>
</evidence>
<evidence type="ECO:0000256" key="10">
    <source>
        <dbReference type="ARBA" id="ARBA00023295"/>
    </source>
</evidence>
<evidence type="ECO:0000313" key="19">
    <source>
        <dbReference type="EMBL" id="KAF5353047.1"/>
    </source>
</evidence>
<comment type="caution">
    <text evidence="19">The sequence shown here is derived from an EMBL/GenBank/DDBJ whole genome shotgun (WGS) entry which is preliminary data.</text>
</comment>